<dbReference type="EMBL" id="SDMP01000002">
    <property type="protein sequence ID" value="RYR73426.1"/>
    <property type="molecule type" value="Genomic_DNA"/>
</dbReference>
<evidence type="ECO:0000256" key="2">
    <source>
        <dbReference type="ARBA" id="ARBA00022692"/>
    </source>
</evidence>
<keyword evidence="5 8" id="KW-0472">Membrane</keyword>
<feature type="compositionally biased region" description="Basic and acidic residues" evidence="7">
    <location>
        <begin position="1"/>
        <end position="17"/>
    </location>
</feature>
<sequence length="459" mass="49213">MTEQRANEQGRRGDTKTVPKSLASIAPPFVSPSPPLALKITTRFVVVVRQSSWFVMLEGPSPVRQRRVSSPVPQLTVVRRIQSLLTALGEGNASNAQIFKTVKADLFSTQSHRSSHSPTMAVTVKTMALIVSVFGLLSFILGVIAENKKPAAGTPVPAKGVVTCKFPADPTVALGYLSFAFLIVSTVAGYMSLFYPYKGKSVPQGVLFKSTSFLVFFNIAVGGTMADCNRNAEIEGYFCHLGNPKMLQLTLLGLLSSENCLFLSDGPKTLFYLSLSALGCSAAGRTTGGTPSSLSNSSSSFSVFPFCCSLCSGEAVADSLLAARRRSLLLQATGSLSLLSNLVSVPDFWSSYPFLLSRFPFYLHGFTTGLAATMLLWPTITEQMHLQRNVHNDLTYTCPTAKTGLLGGGAFLSLDSSLFWLIALMLADNAREDFMDEEIKGGELSSSAYATHTVVTASP</sequence>
<protein>
    <submittedName>
        <fullName evidence="9">Uncharacterized protein</fullName>
    </submittedName>
</protein>
<evidence type="ECO:0000256" key="7">
    <source>
        <dbReference type="SAM" id="MobiDB-lite"/>
    </source>
</evidence>
<keyword evidence="10" id="KW-1185">Reference proteome</keyword>
<gene>
    <name evidence="9" type="ORF">Ahy_A02g007773</name>
</gene>
<reference evidence="9 10" key="1">
    <citation type="submission" date="2019-01" db="EMBL/GenBank/DDBJ databases">
        <title>Sequencing of cultivated peanut Arachis hypogaea provides insights into genome evolution and oil improvement.</title>
        <authorList>
            <person name="Chen X."/>
        </authorList>
    </citation>
    <scope>NUCLEOTIDE SEQUENCE [LARGE SCALE GENOMIC DNA]</scope>
    <source>
        <strain evidence="10">cv. Fuhuasheng</strain>
        <tissue evidence="9">Leaves</tissue>
    </source>
</reference>
<evidence type="ECO:0000256" key="5">
    <source>
        <dbReference type="ARBA" id="ARBA00023136"/>
    </source>
</evidence>
<keyword evidence="3" id="KW-0732">Signal</keyword>
<proteinExistence type="inferred from homology"/>
<feature type="transmembrane region" description="Helical" evidence="8">
    <location>
        <begin position="122"/>
        <end position="145"/>
    </location>
</feature>
<feature type="transmembrane region" description="Helical" evidence="8">
    <location>
        <begin position="173"/>
        <end position="194"/>
    </location>
</feature>
<feature type="region of interest" description="Disordered" evidence="7">
    <location>
        <begin position="1"/>
        <end position="20"/>
    </location>
</feature>
<keyword evidence="4 8" id="KW-1133">Transmembrane helix</keyword>
<evidence type="ECO:0000313" key="9">
    <source>
        <dbReference type="EMBL" id="RYR73426.1"/>
    </source>
</evidence>
<evidence type="ECO:0000256" key="4">
    <source>
        <dbReference type="ARBA" id="ARBA00022989"/>
    </source>
</evidence>
<dbReference type="InterPro" id="IPR052222">
    <property type="entry name" value="DESIGUAL"/>
</dbReference>
<evidence type="ECO:0000313" key="10">
    <source>
        <dbReference type="Proteomes" id="UP000289738"/>
    </source>
</evidence>
<evidence type="ECO:0000256" key="6">
    <source>
        <dbReference type="ARBA" id="ARBA00029467"/>
    </source>
</evidence>
<evidence type="ECO:0000256" key="3">
    <source>
        <dbReference type="ARBA" id="ARBA00022729"/>
    </source>
</evidence>
<keyword evidence="2 8" id="KW-0812">Transmembrane</keyword>
<dbReference type="GO" id="GO:0012505">
    <property type="term" value="C:endomembrane system"/>
    <property type="evidence" value="ECO:0007669"/>
    <property type="project" value="UniProtKB-SubCell"/>
</dbReference>
<feature type="transmembrane region" description="Helical" evidence="8">
    <location>
        <begin position="328"/>
        <end position="349"/>
    </location>
</feature>
<comment type="subcellular location">
    <subcellularLocation>
        <location evidence="1">Endomembrane system</location>
        <topology evidence="1">Multi-pass membrane protein</topology>
    </subcellularLocation>
</comment>
<dbReference type="PANTHER" id="PTHR31769">
    <property type="entry name" value="OS07G0462200 PROTEIN-RELATED"/>
    <property type="match status" value="1"/>
</dbReference>
<dbReference type="AlphaFoldDB" id="A0A445ED49"/>
<dbReference type="STRING" id="3818.A0A445ED49"/>
<name>A0A445ED49_ARAHY</name>
<dbReference type="Pfam" id="PF06749">
    <property type="entry name" value="DUF1218"/>
    <property type="match status" value="1"/>
</dbReference>
<accession>A0A445ED49</accession>
<evidence type="ECO:0000256" key="8">
    <source>
        <dbReference type="SAM" id="Phobius"/>
    </source>
</evidence>
<organism evidence="9 10">
    <name type="scientific">Arachis hypogaea</name>
    <name type="common">Peanut</name>
    <dbReference type="NCBI Taxonomy" id="3818"/>
    <lineage>
        <taxon>Eukaryota</taxon>
        <taxon>Viridiplantae</taxon>
        <taxon>Streptophyta</taxon>
        <taxon>Embryophyta</taxon>
        <taxon>Tracheophyta</taxon>
        <taxon>Spermatophyta</taxon>
        <taxon>Magnoliopsida</taxon>
        <taxon>eudicotyledons</taxon>
        <taxon>Gunneridae</taxon>
        <taxon>Pentapetalae</taxon>
        <taxon>rosids</taxon>
        <taxon>fabids</taxon>
        <taxon>Fabales</taxon>
        <taxon>Fabaceae</taxon>
        <taxon>Papilionoideae</taxon>
        <taxon>50 kb inversion clade</taxon>
        <taxon>dalbergioids sensu lato</taxon>
        <taxon>Dalbergieae</taxon>
        <taxon>Pterocarpus clade</taxon>
        <taxon>Arachis</taxon>
    </lineage>
</organism>
<feature type="transmembrane region" description="Helical" evidence="8">
    <location>
        <begin position="361"/>
        <end position="380"/>
    </location>
</feature>
<evidence type="ECO:0000256" key="1">
    <source>
        <dbReference type="ARBA" id="ARBA00004127"/>
    </source>
</evidence>
<comment type="caution">
    <text evidence="9">The sequence shown here is derived from an EMBL/GenBank/DDBJ whole genome shotgun (WGS) entry which is preliminary data.</text>
</comment>
<dbReference type="InterPro" id="IPR009606">
    <property type="entry name" value="DEAL/Modifying_wall_lignin1/2"/>
</dbReference>
<comment type="similarity">
    <text evidence="6">Belongs to the DESIGUAL family.</text>
</comment>
<dbReference type="Proteomes" id="UP000289738">
    <property type="component" value="Chromosome A02"/>
</dbReference>